<organism evidence="2 3">
    <name type="scientific">Ascobolus immersus RN42</name>
    <dbReference type="NCBI Taxonomy" id="1160509"/>
    <lineage>
        <taxon>Eukaryota</taxon>
        <taxon>Fungi</taxon>
        <taxon>Dikarya</taxon>
        <taxon>Ascomycota</taxon>
        <taxon>Pezizomycotina</taxon>
        <taxon>Pezizomycetes</taxon>
        <taxon>Pezizales</taxon>
        <taxon>Ascobolaceae</taxon>
        <taxon>Ascobolus</taxon>
    </lineage>
</organism>
<feature type="compositionally biased region" description="Basic and acidic residues" evidence="1">
    <location>
        <begin position="91"/>
        <end position="100"/>
    </location>
</feature>
<sequence>MYPYPTTWQSRPPSPGPLPHHHHHHHHPHPHPHPHAHPHAHQHPHPQAHHHHHIHGSHAEPLPQGPRRTQVLQKINTAQHIPINSVGQTHRLPEFERRNSDLSQASSSIYETRPNGRAAPRPSKTSRDAYPVARDAPNGGFSHQTNISSRQTSYA</sequence>
<reference evidence="2 3" key="1">
    <citation type="journal article" date="2018" name="Nat. Ecol. Evol.">
        <title>Pezizomycetes genomes reveal the molecular basis of ectomycorrhizal truffle lifestyle.</title>
        <authorList>
            <person name="Murat C."/>
            <person name="Payen T."/>
            <person name="Noel B."/>
            <person name="Kuo A."/>
            <person name="Morin E."/>
            <person name="Chen J."/>
            <person name="Kohler A."/>
            <person name="Krizsan K."/>
            <person name="Balestrini R."/>
            <person name="Da Silva C."/>
            <person name="Montanini B."/>
            <person name="Hainaut M."/>
            <person name="Levati E."/>
            <person name="Barry K.W."/>
            <person name="Belfiori B."/>
            <person name="Cichocki N."/>
            <person name="Clum A."/>
            <person name="Dockter R.B."/>
            <person name="Fauchery L."/>
            <person name="Guy J."/>
            <person name="Iotti M."/>
            <person name="Le Tacon F."/>
            <person name="Lindquist E.A."/>
            <person name="Lipzen A."/>
            <person name="Malagnac F."/>
            <person name="Mello A."/>
            <person name="Molinier V."/>
            <person name="Miyauchi S."/>
            <person name="Poulain J."/>
            <person name="Riccioni C."/>
            <person name="Rubini A."/>
            <person name="Sitrit Y."/>
            <person name="Splivallo R."/>
            <person name="Traeger S."/>
            <person name="Wang M."/>
            <person name="Zifcakova L."/>
            <person name="Wipf D."/>
            <person name="Zambonelli A."/>
            <person name="Paolocci F."/>
            <person name="Nowrousian M."/>
            <person name="Ottonello S."/>
            <person name="Baldrian P."/>
            <person name="Spatafora J.W."/>
            <person name="Henrissat B."/>
            <person name="Nagy L.G."/>
            <person name="Aury J.M."/>
            <person name="Wincker P."/>
            <person name="Grigoriev I.V."/>
            <person name="Bonfante P."/>
            <person name="Martin F.M."/>
        </authorList>
    </citation>
    <scope>NUCLEOTIDE SEQUENCE [LARGE SCALE GENOMIC DNA]</scope>
    <source>
        <strain evidence="2 3">RN42</strain>
    </source>
</reference>
<accession>A0A3N4HM53</accession>
<feature type="compositionally biased region" description="Polar residues" evidence="1">
    <location>
        <begin position="70"/>
        <end position="79"/>
    </location>
</feature>
<dbReference type="AlphaFoldDB" id="A0A3N4HM53"/>
<feature type="compositionally biased region" description="Polar residues" evidence="1">
    <location>
        <begin position="141"/>
        <end position="155"/>
    </location>
</feature>
<protein>
    <submittedName>
        <fullName evidence="2">Uncharacterized protein</fullName>
    </submittedName>
</protein>
<name>A0A3N4HM53_ASCIM</name>
<feature type="region of interest" description="Disordered" evidence="1">
    <location>
        <begin position="1"/>
        <end position="155"/>
    </location>
</feature>
<dbReference type="EMBL" id="ML119793">
    <property type="protein sequence ID" value="RPA74327.1"/>
    <property type="molecule type" value="Genomic_DNA"/>
</dbReference>
<feature type="compositionally biased region" description="Polar residues" evidence="1">
    <location>
        <begin position="101"/>
        <end position="110"/>
    </location>
</feature>
<evidence type="ECO:0000313" key="2">
    <source>
        <dbReference type="EMBL" id="RPA74327.1"/>
    </source>
</evidence>
<proteinExistence type="predicted"/>
<feature type="compositionally biased region" description="Polar residues" evidence="1">
    <location>
        <begin position="1"/>
        <end position="11"/>
    </location>
</feature>
<keyword evidence="3" id="KW-1185">Reference proteome</keyword>
<feature type="compositionally biased region" description="Basic residues" evidence="1">
    <location>
        <begin position="19"/>
        <end position="56"/>
    </location>
</feature>
<dbReference type="Proteomes" id="UP000275078">
    <property type="component" value="Unassembled WGS sequence"/>
</dbReference>
<evidence type="ECO:0000313" key="3">
    <source>
        <dbReference type="Proteomes" id="UP000275078"/>
    </source>
</evidence>
<evidence type="ECO:0000256" key="1">
    <source>
        <dbReference type="SAM" id="MobiDB-lite"/>
    </source>
</evidence>
<gene>
    <name evidence="2" type="ORF">BJ508DRAFT_35939</name>
</gene>